<dbReference type="InterPro" id="IPR018022">
    <property type="entry name" value="IPT"/>
</dbReference>
<dbReference type="GO" id="GO:0009824">
    <property type="term" value="F:AMP dimethylallyltransferase activity"/>
    <property type="evidence" value="ECO:0007669"/>
    <property type="project" value="UniProtKB-ARBA"/>
</dbReference>
<dbReference type="Pfam" id="PF01715">
    <property type="entry name" value="IPPT"/>
    <property type="match status" value="2"/>
</dbReference>
<evidence type="ECO:0000256" key="10">
    <source>
        <dbReference type="ARBA" id="ARBA00066838"/>
    </source>
</evidence>
<reference evidence="11 12" key="1">
    <citation type="submission" date="2019-09" db="EMBL/GenBank/DDBJ databases">
        <title>A chromosome-level genome assembly of the Chinese tupelo Nyssa sinensis.</title>
        <authorList>
            <person name="Yang X."/>
            <person name="Kang M."/>
            <person name="Yang Y."/>
            <person name="Xiong H."/>
            <person name="Wang M."/>
            <person name="Zhang Z."/>
            <person name="Wang Z."/>
            <person name="Wu H."/>
            <person name="Ma T."/>
            <person name="Liu J."/>
            <person name="Xi Z."/>
        </authorList>
    </citation>
    <scope>NUCLEOTIDE SEQUENCE [LARGE SCALE GENOMIC DNA]</scope>
    <source>
        <strain evidence="11">J267</strain>
        <tissue evidence="11">Leaf</tissue>
    </source>
</reference>
<evidence type="ECO:0000256" key="9">
    <source>
        <dbReference type="ARBA" id="ARBA00055191"/>
    </source>
</evidence>
<proteinExistence type="inferred from homology"/>
<evidence type="ECO:0000256" key="2">
    <source>
        <dbReference type="ARBA" id="ARBA00022679"/>
    </source>
</evidence>
<evidence type="ECO:0000256" key="7">
    <source>
        <dbReference type="ARBA" id="ARBA00051744"/>
    </source>
</evidence>
<dbReference type="InterPro" id="IPR039657">
    <property type="entry name" value="Dimethylallyltransferase"/>
</dbReference>
<evidence type="ECO:0000256" key="6">
    <source>
        <dbReference type="ARBA" id="ARBA00022946"/>
    </source>
</evidence>
<dbReference type="FunFam" id="1.10.287.890:FF:000002">
    <property type="entry name" value="Adenylate isopentenyltransferase 5, chloroplastic"/>
    <property type="match status" value="1"/>
</dbReference>
<dbReference type="PANTHER" id="PTHR11088:SF74">
    <property type="entry name" value="ADENYLATE ISOPENTENYLTRANSFERASE 5, CHLOROPLASTIC"/>
    <property type="match status" value="1"/>
</dbReference>
<sequence>MGMSLLVCKQTRPSLSIPTGSGRIIGVRPQKEKVVVVMGATGAGKSRLSIDLATRFRAEIVNSDKMQVYKGLDIVTNKINDEESRRVPHHLLGIIDPNSDFTATDFCDLASLSLKSIVNRGKLPIIVGGSNSYIEALIDNEDFDFRSRYDCCFLWVDVSMTVLHSFISKRVDRMVEAGMVDEVRSIFDPNADYSRGIRRAIGVPEFDRYFRAETFSDDDDQENHARLLEEAIQAIKDNTCELACRQLEKIYRLRNVKRWKVHRLDATDVFTKRGKEADEAWEKLLAVPIMIVQRFLYNVGPEVYNGTRKTSREAGMGLGKEGRQANQHVTDALTVHLLQPPATILFNRCFTVSMPVPMPMPMLVPVSMASSMTIIIRGRRGGR</sequence>
<keyword evidence="6" id="KW-0809">Transit peptide</keyword>
<dbReference type="GO" id="GO:0052381">
    <property type="term" value="F:tRNA dimethylallyltransferase activity"/>
    <property type="evidence" value="ECO:0007669"/>
    <property type="project" value="InterPro"/>
</dbReference>
<evidence type="ECO:0000256" key="8">
    <source>
        <dbReference type="ARBA" id="ARBA00052386"/>
    </source>
</evidence>
<accession>A0A5J5BKE8</accession>
<keyword evidence="4" id="KW-0547">Nucleotide-binding</keyword>
<keyword evidence="12" id="KW-1185">Reference proteome</keyword>
<dbReference type="InterPro" id="IPR027417">
    <property type="entry name" value="P-loop_NTPase"/>
</dbReference>
<keyword evidence="5" id="KW-0067">ATP-binding</keyword>
<dbReference type="GO" id="GO:0005739">
    <property type="term" value="C:mitochondrion"/>
    <property type="evidence" value="ECO:0007669"/>
    <property type="project" value="TreeGrafter"/>
</dbReference>
<evidence type="ECO:0000256" key="1">
    <source>
        <dbReference type="ARBA" id="ARBA00005842"/>
    </source>
</evidence>
<dbReference type="GO" id="GO:0006400">
    <property type="term" value="P:tRNA modification"/>
    <property type="evidence" value="ECO:0007669"/>
    <property type="project" value="TreeGrafter"/>
</dbReference>
<dbReference type="PANTHER" id="PTHR11088">
    <property type="entry name" value="TRNA DIMETHYLALLYLTRANSFERASE"/>
    <property type="match status" value="1"/>
</dbReference>
<evidence type="ECO:0000313" key="11">
    <source>
        <dbReference type="EMBL" id="KAA8543214.1"/>
    </source>
</evidence>
<name>A0A5J5BKE8_9ASTE</name>
<dbReference type="EMBL" id="CM018034">
    <property type="protein sequence ID" value="KAA8543214.1"/>
    <property type="molecule type" value="Genomic_DNA"/>
</dbReference>
<dbReference type="Gene3D" id="3.40.50.300">
    <property type="entry name" value="P-loop containing nucleotide triphosphate hydrolases"/>
    <property type="match status" value="1"/>
</dbReference>
<comment type="function">
    <text evidence="9">Involved in cytokinin biosynthesis. Catalyzes the transfer of an isopentenyl group from dimethylallyl diphosphate (DMAPP) to ATP and ADP.</text>
</comment>
<dbReference type="Proteomes" id="UP000325577">
    <property type="component" value="Linkage Group LG11"/>
</dbReference>
<dbReference type="OrthoDB" id="775260at2759"/>
<comment type="similarity">
    <text evidence="1">Belongs to the IPP transferase family.</text>
</comment>
<dbReference type="HAMAP" id="MF_00185">
    <property type="entry name" value="IPP_trans"/>
    <property type="match status" value="1"/>
</dbReference>
<dbReference type="GO" id="GO:0005524">
    <property type="term" value="F:ATP binding"/>
    <property type="evidence" value="ECO:0007669"/>
    <property type="project" value="UniProtKB-KW"/>
</dbReference>
<keyword evidence="3" id="KW-0203">Cytokinin biosynthesis</keyword>
<keyword evidence="2" id="KW-0808">Transferase</keyword>
<protein>
    <recommendedName>
        <fullName evidence="10">adenylate dimethylallyltransferase (ADP/ATP-dependent)</fullName>
        <ecNumber evidence="10">2.5.1.112</ecNumber>
    </recommendedName>
</protein>
<comment type="catalytic activity">
    <reaction evidence="7">
        <text>dimethylallyl diphosphate + ATP = N(6)-(dimethylallyl)adenosine 5'-triphosphate + diphosphate</text>
        <dbReference type="Rhea" id="RHEA:36331"/>
        <dbReference type="ChEBI" id="CHEBI:30616"/>
        <dbReference type="ChEBI" id="CHEBI:33019"/>
        <dbReference type="ChEBI" id="CHEBI:57623"/>
        <dbReference type="ChEBI" id="CHEBI:73532"/>
        <dbReference type="EC" id="2.5.1.112"/>
    </reaction>
</comment>
<gene>
    <name evidence="11" type="ORF">F0562_021291</name>
</gene>
<dbReference type="AlphaFoldDB" id="A0A5J5BKE8"/>
<comment type="catalytic activity">
    <reaction evidence="8">
        <text>dimethylallyl diphosphate + ADP = N(6)-(dimethylallyl)adenosine 5'-diphosphate + diphosphate</text>
        <dbReference type="Rhea" id="RHEA:36327"/>
        <dbReference type="ChEBI" id="CHEBI:33019"/>
        <dbReference type="ChEBI" id="CHEBI:57623"/>
        <dbReference type="ChEBI" id="CHEBI:73533"/>
        <dbReference type="ChEBI" id="CHEBI:456216"/>
        <dbReference type="EC" id="2.5.1.112"/>
    </reaction>
</comment>
<dbReference type="EC" id="2.5.1.112" evidence="10"/>
<dbReference type="GO" id="GO:0052622">
    <property type="term" value="F:ATP/ADP dimethylallyltransferase activity"/>
    <property type="evidence" value="ECO:0007669"/>
    <property type="project" value="UniProtKB-EC"/>
</dbReference>
<dbReference type="SUPFAM" id="SSF52540">
    <property type="entry name" value="P-loop containing nucleoside triphosphate hydrolases"/>
    <property type="match status" value="1"/>
</dbReference>
<dbReference type="GO" id="GO:0009691">
    <property type="term" value="P:cytokinin biosynthetic process"/>
    <property type="evidence" value="ECO:0007669"/>
    <property type="project" value="UniProtKB-KW"/>
</dbReference>
<dbReference type="Gene3D" id="1.10.287.890">
    <property type="entry name" value="Crystal structure of tRNA isopentenylpyrophosphate transferase (bh2366) domain"/>
    <property type="match status" value="1"/>
</dbReference>
<evidence type="ECO:0000256" key="5">
    <source>
        <dbReference type="ARBA" id="ARBA00022840"/>
    </source>
</evidence>
<evidence type="ECO:0000256" key="4">
    <source>
        <dbReference type="ARBA" id="ARBA00022741"/>
    </source>
</evidence>
<organism evidence="11 12">
    <name type="scientific">Nyssa sinensis</name>
    <dbReference type="NCBI Taxonomy" id="561372"/>
    <lineage>
        <taxon>Eukaryota</taxon>
        <taxon>Viridiplantae</taxon>
        <taxon>Streptophyta</taxon>
        <taxon>Embryophyta</taxon>
        <taxon>Tracheophyta</taxon>
        <taxon>Spermatophyta</taxon>
        <taxon>Magnoliopsida</taxon>
        <taxon>eudicotyledons</taxon>
        <taxon>Gunneridae</taxon>
        <taxon>Pentapetalae</taxon>
        <taxon>asterids</taxon>
        <taxon>Cornales</taxon>
        <taxon>Nyssaceae</taxon>
        <taxon>Nyssa</taxon>
    </lineage>
</organism>
<evidence type="ECO:0000313" key="12">
    <source>
        <dbReference type="Proteomes" id="UP000325577"/>
    </source>
</evidence>
<evidence type="ECO:0000256" key="3">
    <source>
        <dbReference type="ARBA" id="ARBA00022712"/>
    </source>
</evidence>